<evidence type="ECO:0008006" key="3">
    <source>
        <dbReference type="Google" id="ProtNLM"/>
    </source>
</evidence>
<dbReference type="EMBL" id="JBAMIC010000022">
    <property type="protein sequence ID" value="KAK7091340.1"/>
    <property type="molecule type" value="Genomic_DNA"/>
</dbReference>
<evidence type="ECO:0000313" key="1">
    <source>
        <dbReference type="EMBL" id="KAK7091340.1"/>
    </source>
</evidence>
<gene>
    <name evidence="1" type="ORF">V1264_009034</name>
</gene>
<keyword evidence="2" id="KW-1185">Reference proteome</keyword>
<organism evidence="1 2">
    <name type="scientific">Littorina saxatilis</name>
    <dbReference type="NCBI Taxonomy" id="31220"/>
    <lineage>
        <taxon>Eukaryota</taxon>
        <taxon>Metazoa</taxon>
        <taxon>Spiralia</taxon>
        <taxon>Lophotrochozoa</taxon>
        <taxon>Mollusca</taxon>
        <taxon>Gastropoda</taxon>
        <taxon>Caenogastropoda</taxon>
        <taxon>Littorinimorpha</taxon>
        <taxon>Littorinoidea</taxon>
        <taxon>Littorinidae</taxon>
        <taxon>Littorina</taxon>
    </lineage>
</organism>
<proteinExistence type="predicted"/>
<comment type="caution">
    <text evidence="1">The sequence shown here is derived from an EMBL/GenBank/DDBJ whole genome shotgun (WGS) entry which is preliminary data.</text>
</comment>
<accession>A0AAN9G286</accession>
<dbReference type="PANTHER" id="PTHR19446">
    <property type="entry name" value="REVERSE TRANSCRIPTASES"/>
    <property type="match status" value="1"/>
</dbReference>
<dbReference type="AlphaFoldDB" id="A0AAN9G286"/>
<dbReference type="Proteomes" id="UP001374579">
    <property type="component" value="Unassembled WGS sequence"/>
</dbReference>
<evidence type="ECO:0000313" key="2">
    <source>
        <dbReference type="Proteomes" id="UP001374579"/>
    </source>
</evidence>
<protein>
    <recommendedName>
        <fullName evidence="3">Reverse transcriptase domain-containing protein</fullName>
    </recommendedName>
</protein>
<name>A0AAN9G286_9CAEN</name>
<sequence>MQDTWLSNKADEIQGYADRHDMKNFYDALKEVYGPTTSGSSPLLSADGITLITDKEKILGRWAEHFDNVLNRPSTINDEAINRLPQVPINEALDDPPTLLETQKAIRLLSSGKAPGSDAIPAEVYKEGGAALTVRLHQLFLLMWELESIPQEFKDASIIHLYKRKGNRQACDNHRGISLLSIAGKILARILLNRLTAHLDQGLLPESQCGFRKERGTIDMVFAARQLQEKCQEQNSDHLS</sequence>
<reference evidence="1 2" key="1">
    <citation type="submission" date="2024-02" db="EMBL/GenBank/DDBJ databases">
        <title>Chromosome-scale genome assembly of the rough periwinkle Littorina saxatilis.</title>
        <authorList>
            <person name="De Jode A."/>
            <person name="Faria R."/>
            <person name="Formenti G."/>
            <person name="Sims Y."/>
            <person name="Smith T.P."/>
            <person name="Tracey A."/>
            <person name="Wood J.M.D."/>
            <person name="Zagrodzka Z.B."/>
            <person name="Johannesson K."/>
            <person name="Butlin R.K."/>
            <person name="Leder E.H."/>
        </authorList>
    </citation>
    <scope>NUCLEOTIDE SEQUENCE [LARGE SCALE GENOMIC DNA]</scope>
    <source>
        <strain evidence="1">Snail1</strain>
        <tissue evidence="1">Muscle</tissue>
    </source>
</reference>